<keyword evidence="5 6" id="KW-0503">Monooxygenase</keyword>
<dbReference type="SUPFAM" id="SSF51412">
    <property type="entry name" value="Inosine monophosphate dehydrogenase (IMPDH)"/>
    <property type="match status" value="1"/>
</dbReference>
<dbReference type="Pfam" id="PF03060">
    <property type="entry name" value="NMO"/>
    <property type="match status" value="1"/>
</dbReference>
<evidence type="ECO:0000256" key="1">
    <source>
        <dbReference type="ARBA" id="ARBA00009881"/>
    </source>
</evidence>
<dbReference type="FunFam" id="3.20.20.70:FF:000210">
    <property type="entry name" value="2-nitropropane dioxygenase"/>
    <property type="match status" value="1"/>
</dbReference>
<evidence type="ECO:0000256" key="2">
    <source>
        <dbReference type="ARBA" id="ARBA00022630"/>
    </source>
</evidence>
<keyword evidence="2" id="KW-0285">Flavoprotein</keyword>
<name>A0A4R2GV39_9HYPH</name>
<dbReference type="RefSeq" id="WP_132004281.1">
    <property type="nucleotide sequence ID" value="NZ_JBHUNN010000002.1"/>
</dbReference>
<evidence type="ECO:0000313" key="7">
    <source>
        <dbReference type="Proteomes" id="UP000294881"/>
    </source>
</evidence>
<evidence type="ECO:0000313" key="6">
    <source>
        <dbReference type="EMBL" id="TCO14690.1"/>
    </source>
</evidence>
<dbReference type="Proteomes" id="UP000294881">
    <property type="component" value="Unassembled WGS sequence"/>
</dbReference>
<organism evidence="6 7">
    <name type="scientific">Camelimonas lactis</name>
    <dbReference type="NCBI Taxonomy" id="659006"/>
    <lineage>
        <taxon>Bacteria</taxon>
        <taxon>Pseudomonadati</taxon>
        <taxon>Pseudomonadota</taxon>
        <taxon>Alphaproteobacteria</taxon>
        <taxon>Hyphomicrobiales</taxon>
        <taxon>Chelatococcaceae</taxon>
        <taxon>Camelimonas</taxon>
    </lineage>
</organism>
<comment type="similarity">
    <text evidence="1">Belongs to the nitronate monooxygenase family. NMO class I subfamily.</text>
</comment>
<dbReference type="CDD" id="cd04730">
    <property type="entry name" value="NPD_like"/>
    <property type="match status" value="1"/>
</dbReference>
<dbReference type="GO" id="GO:0018580">
    <property type="term" value="F:nitronate monooxygenase activity"/>
    <property type="evidence" value="ECO:0007669"/>
    <property type="project" value="InterPro"/>
</dbReference>
<evidence type="ECO:0000256" key="5">
    <source>
        <dbReference type="ARBA" id="ARBA00023033"/>
    </source>
</evidence>
<keyword evidence="4" id="KW-0560">Oxidoreductase</keyword>
<dbReference type="AlphaFoldDB" id="A0A4R2GV39"/>
<comment type="caution">
    <text evidence="6">The sequence shown here is derived from an EMBL/GenBank/DDBJ whole genome shotgun (WGS) entry which is preliminary data.</text>
</comment>
<evidence type="ECO:0000256" key="3">
    <source>
        <dbReference type="ARBA" id="ARBA00022643"/>
    </source>
</evidence>
<dbReference type="EMBL" id="SLWL01000003">
    <property type="protein sequence ID" value="TCO14690.1"/>
    <property type="molecule type" value="Genomic_DNA"/>
</dbReference>
<protein>
    <submittedName>
        <fullName evidence="6">Nitronate monooxygenase</fullName>
    </submittedName>
</protein>
<dbReference type="PANTHER" id="PTHR42747:SF4">
    <property type="entry name" value="BLR1330 PROTEIN"/>
    <property type="match status" value="1"/>
</dbReference>
<accession>A0A4R2GV39</accession>
<reference evidence="6 7" key="1">
    <citation type="submission" date="2019-03" db="EMBL/GenBank/DDBJ databases">
        <title>Genomic Encyclopedia of Type Strains, Phase IV (KMG-IV): sequencing the most valuable type-strain genomes for metagenomic binning, comparative biology and taxonomic classification.</title>
        <authorList>
            <person name="Goeker M."/>
        </authorList>
    </citation>
    <scope>NUCLEOTIDE SEQUENCE [LARGE SCALE GENOMIC DNA]</scope>
    <source>
        <strain evidence="6 7">DSM 22958</strain>
    </source>
</reference>
<gene>
    <name evidence="6" type="ORF">EV666_103198</name>
</gene>
<proteinExistence type="inferred from homology"/>
<keyword evidence="7" id="KW-1185">Reference proteome</keyword>
<sequence>MSLPKVLSERLSLPAIASPLFIVSGPELVIAQCKAGVVGSFPALNARPKELLDEWLHQIREELAAHDRDHPDQPSAPFAVNQIVHRSNNRLDHDVELCVKHKVPVIITSLGAREDLNQAIHGYGGVTLHDVIDNRFARKAVEKGADGLIAVAAGAGGHAGTISPMALIQDIREWFDGPLALSGAIASGRAILAAQAMGADLAYIGSAFIATREANAHESYKQGIVDADSSGIVYSNLFTGVHGNYLRKSIERAGLDPDNLPTSDPSKMNFGDDGKQVKPWRDIWGSGQGVGPIKGIIGAGELIARFRQEYAAALADLNARASRYQRLPMAAE</sequence>
<dbReference type="PANTHER" id="PTHR42747">
    <property type="entry name" value="NITRONATE MONOOXYGENASE-RELATED"/>
    <property type="match status" value="1"/>
</dbReference>
<dbReference type="InterPro" id="IPR004136">
    <property type="entry name" value="NMO"/>
</dbReference>
<evidence type="ECO:0000256" key="4">
    <source>
        <dbReference type="ARBA" id="ARBA00023002"/>
    </source>
</evidence>
<dbReference type="OrthoDB" id="9778912at2"/>
<keyword evidence="3" id="KW-0288">FMN</keyword>
<dbReference type="InterPro" id="IPR013785">
    <property type="entry name" value="Aldolase_TIM"/>
</dbReference>
<dbReference type="Gene3D" id="3.20.20.70">
    <property type="entry name" value="Aldolase class I"/>
    <property type="match status" value="1"/>
</dbReference>